<organism evidence="2 3">
    <name type="scientific">Panicum virgatum</name>
    <name type="common">Blackwell switchgrass</name>
    <dbReference type="NCBI Taxonomy" id="38727"/>
    <lineage>
        <taxon>Eukaryota</taxon>
        <taxon>Viridiplantae</taxon>
        <taxon>Streptophyta</taxon>
        <taxon>Embryophyta</taxon>
        <taxon>Tracheophyta</taxon>
        <taxon>Spermatophyta</taxon>
        <taxon>Magnoliopsida</taxon>
        <taxon>Liliopsida</taxon>
        <taxon>Poales</taxon>
        <taxon>Poaceae</taxon>
        <taxon>PACMAD clade</taxon>
        <taxon>Panicoideae</taxon>
        <taxon>Panicodae</taxon>
        <taxon>Paniceae</taxon>
        <taxon>Panicinae</taxon>
        <taxon>Panicum</taxon>
        <taxon>Panicum sect. Hiantes</taxon>
    </lineage>
</organism>
<feature type="region of interest" description="Disordered" evidence="1">
    <location>
        <begin position="69"/>
        <end position="112"/>
    </location>
</feature>
<keyword evidence="3" id="KW-1185">Reference proteome</keyword>
<evidence type="ECO:0000313" key="2">
    <source>
        <dbReference type="EMBL" id="KAG2578309.1"/>
    </source>
</evidence>
<dbReference type="Proteomes" id="UP000823388">
    <property type="component" value="Chromosome 6N"/>
</dbReference>
<feature type="region of interest" description="Disordered" evidence="1">
    <location>
        <begin position="1"/>
        <end position="54"/>
    </location>
</feature>
<gene>
    <name evidence="2" type="ORF">PVAP13_6NG166403</name>
</gene>
<name>A0A8T0QZH4_PANVG</name>
<comment type="caution">
    <text evidence="2">The sequence shown here is derived from an EMBL/GenBank/DDBJ whole genome shotgun (WGS) entry which is preliminary data.</text>
</comment>
<proteinExistence type="predicted"/>
<feature type="non-terminal residue" evidence="2">
    <location>
        <position position="112"/>
    </location>
</feature>
<dbReference type="EMBL" id="CM029048">
    <property type="protein sequence ID" value="KAG2578309.1"/>
    <property type="molecule type" value="Genomic_DNA"/>
</dbReference>
<evidence type="ECO:0000313" key="3">
    <source>
        <dbReference type="Proteomes" id="UP000823388"/>
    </source>
</evidence>
<evidence type="ECO:0000256" key="1">
    <source>
        <dbReference type="SAM" id="MobiDB-lite"/>
    </source>
</evidence>
<sequence length="112" mass="12114">RRTTGRRRVTSWSSTSDRHSRRSPTTATGVAARARGSGDSIVQGTTGMGGSKGMRKLWLPLGVDHRTSRLRKAPAVASDRAPSCRRMKAAGRQRPARRPAAPQRVPGSELRA</sequence>
<feature type="compositionally biased region" description="Low complexity" evidence="1">
    <location>
        <begin position="25"/>
        <end position="35"/>
    </location>
</feature>
<feature type="compositionally biased region" description="Low complexity" evidence="1">
    <location>
        <begin position="98"/>
        <end position="112"/>
    </location>
</feature>
<dbReference type="AlphaFoldDB" id="A0A8T0QZH4"/>
<accession>A0A8T0QZH4</accession>
<protein>
    <submittedName>
        <fullName evidence="2">Uncharacterized protein</fullName>
    </submittedName>
</protein>
<reference evidence="2" key="1">
    <citation type="submission" date="2020-05" db="EMBL/GenBank/DDBJ databases">
        <title>WGS assembly of Panicum virgatum.</title>
        <authorList>
            <person name="Lovell J.T."/>
            <person name="Jenkins J."/>
            <person name="Shu S."/>
            <person name="Juenger T.E."/>
            <person name="Schmutz J."/>
        </authorList>
    </citation>
    <scope>NUCLEOTIDE SEQUENCE</scope>
    <source>
        <strain evidence="2">AP13</strain>
    </source>
</reference>
<feature type="non-terminal residue" evidence="2">
    <location>
        <position position="1"/>
    </location>
</feature>
<feature type="compositionally biased region" description="Basic residues" evidence="1">
    <location>
        <begin position="83"/>
        <end position="97"/>
    </location>
</feature>